<reference evidence="2" key="2">
    <citation type="submission" date="2022-01" db="EMBL/GenBank/DDBJ databases">
        <authorList>
            <person name="Yamashiro T."/>
            <person name="Shiraishi A."/>
            <person name="Satake H."/>
            <person name="Nakayama K."/>
        </authorList>
    </citation>
    <scope>NUCLEOTIDE SEQUENCE</scope>
</reference>
<name>A0ABQ5CEP2_9ASTR</name>
<gene>
    <name evidence="2" type="ORF">Tco_0894479</name>
</gene>
<feature type="region of interest" description="Disordered" evidence="1">
    <location>
        <begin position="73"/>
        <end position="92"/>
    </location>
</feature>
<reference evidence="2" key="1">
    <citation type="journal article" date="2022" name="Int. J. Mol. Sci.">
        <title>Draft Genome of Tanacetum Coccineum: Genomic Comparison of Closely Related Tanacetum-Family Plants.</title>
        <authorList>
            <person name="Yamashiro T."/>
            <person name="Shiraishi A."/>
            <person name="Nakayama K."/>
            <person name="Satake H."/>
        </authorList>
    </citation>
    <scope>NUCLEOTIDE SEQUENCE</scope>
</reference>
<evidence type="ECO:0000256" key="1">
    <source>
        <dbReference type="SAM" id="MobiDB-lite"/>
    </source>
</evidence>
<dbReference type="EMBL" id="BQNB010014145">
    <property type="protein sequence ID" value="GJT24542.1"/>
    <property type="molecule type" value="Genomic_DNA"/>
</dbReference>
<evidence type="ECO:0000313" key="2">
    <source>
        <dbReference type="EMBL" id="GJT24542.1"/>
    </source>
</evidence>
<evidence type="ECO:0000313" key="3">
    <source>
        <dbReference type="Proteomes" id="UP001151760"/>
    </source>
</evidence>
<dbReference type="Proteomes" id="UP001151760">
    <property type="component" value="Unassembled WGS sequence"/>
</dbReference>
<keyword evidence="3" id="KW-1185">Reference proteome</keyword>
<comment type="caution">
    <text evidence="2">The sequence shown here is derived from an EMBL/GenBank/DDBJ whole genome shotgun (WGS) entry which is preliminary data.</text>
</comment>
<protein>
    <submittedName>
        <fullName evidence="2">Uncharacterized protein</fullName>
    </submittedName>
</protein>
<organism evidence="2 3">
    <name type="scientific">Tanacetum coccineum</name>
    <dbReference type="NCBI Taxonomy" id="301880"/>
    <lineage>
        <taxon>Eukaryota</taxon>
        <taxon>Viridiplantae</taxon>
        <taxon>Streptophyta</taxon>
        <taxon>Embryophyta</taxon>
        <taxon>Tracheophyta</taxon>
        <taxon>Spermatophyta</taxon>
        <taxon>Magnoliopsida</taxon>
        <taxon>eudicotyledons</taxon>
        <taxon>Gunneridae</taxon>
        <taxon>Pentapetalae</taxon>
        <taxon>asterids</taxon>
        <taxon>campanulids</taxon>
        <taxon>Asterales</taxon>
        <taxon>Asteraceae</taxon>
        <taxon>Asteroideae</taxon>
        <taxon>Anthemideae</taxon>
        <taxon>Anthemidinae</taxon>
        <taxon>Tanacetum</taxon>
    </lineage>
</organism>
<proteinExistence type="predicted"/>
<sequence>MHRGISWDKVENSDLQSTPQVLPSFEEYTPPVTCPEQVEETLGTSVEVEPLDEIQLEDLGLNTYNHDIPLSNRELPRGERGLEPPIKPHSSDSFRMKEVDSLTINTTPSPHVASFPLKDTYCYYRPCIDDPKKHYGFKLGKGLSLFDRPNKVERGRTLEAHRLEPILQQQISQCIAPSHHDDPRDDVTSYTRRRHNSSSNEVTSFMTTSARTDSNAYLEDSSYDGVNILFAKIKESIKFGIYQVIFEWLGFENLDLEAWSLNSRNSASVQFCSPAELALPSVSDYTCQAFMVEISNVGHFARSGRLGQEVRDRSVVKNQTTPGSKRTSSGKMALMHFLGIREFEKVKQEKDGIDFKIEKFEKASKDLDQLLGSQITNKCKKGLGYHAVPPPHPLIYNAPTKLDLSYYGLEEFQQPVIGERRRDRIGKICSEVKPLLEDKKGNKSKKDLVIKQLLKQHLHSLNDIGRSLRISQPVSPPRDHLGALHRFQDPREVKLSRLEAYSVHVSVRGRVKGSSLLRISLNLMIYLLSIKYKKNLPSTLRILLDHDQAFPTYSSSKQ</sequence>
<accession>A0ABQ5CEP2</accession>